<keyword evidence="1" id="KW-0472">Membrane</keyword>
<organism evidence="2 3">
    <name type="scientific">Araneus ventricosus</name>
    <name type="common">Orbweaver spider</name>
    <name type="synonym">Epeira ventricosa</name>
    <dbReference type="NCBI Taxonomy" id="182803"/>
    <lineage>
        <taxon>Eukaryota</taxon>
        <taxon>Metazoa</taxon>
        <taxon>Ecdysozoa</taxon>
        <taxon>Arthropoda</taxon>
        <taxon>Chelicerata</taxon>
        <taxon>Arachnida</taxon>
        <taxon>Araneae</taxon>
        <taxon>Araneomorphae</taxon>
        <taxon>Entelegynae</taxon>
        <taxon>Araneoidea</taxon>
        <taxon>Araneidae</taxon>
        <taxon>Araneus</taxon>
    </lineage>
</organism>
<evidence type="ECO:0000313" key="3">
    <source>
        <dbReference type="Proteomes" id="UP000499080"/>
    </source>
</evidence>
<dbReference type="Proteomes" id="UP000499080">
    <property type="component" value="Unassembled WGS sequence"/>
</dbReference>
<feature type="transmembrane region" description="Helical" evidence="1">
    <location>
        <begin position="82"/>
        <end position="102"/>
    </location>
</feature>
<evidence type="ECO:0000256" key="1">
    <source>
        <dbReference type="SAM" id="Phobius"/>
    </source>
</evidence>
<keyword evidence="1" id="KW-0812">Transmembrane</keyword>
<accession>A0A4Y2TT54</accession>
<keyword evidence="1" id="KW-1133">Transmembrane helix</keyword>
<name>A0A4Y2TT54_ARAVE</name>
<comment type="caution">
    <text evidence="2">The sequence shown here is derived from an EMBL/GenBank/DDBJ whole genome shotgun (WGS) entry which is preliminary data.</text>
</comment>
<dbReference type="AlphaFoldDB" id="A0A4Y2TT54"/>
<gene>
    <name evidence="2" type="ORF">AVEN_68003_1</name>
</gene>
<dbReference type="EMBL" id="BGPR01030931">
    <property type="protein sequence ID" value="GBO03708.1"/>
    <property type="molecule type" value="Genomic_DNA"/>
</dbReference>
<evidence type="ECO:0000313" key="2">
    <source>
        <dbReference type="EMBL" id="GBO03708.1"/>
    </source>
</evidence>
<proteinExistence type="predicted"/>
<keyword evidence="3" id="KW-1185">Reference proteome</keyword>
<reference evidence="2 3" key="1">
    <citation type="journal article" date="2019" name="Sci. Rep.">
        <title>Orb-weaving spider Araneus ventricosus genome elucidates the spidroin gene catalogue.</title>
        <authorList>
            <person name="Kono N."/>
            <person name="Nakamura H."/>
            <person name="Ohtoshi R."/>
            <person name="Moran D.A.P."/>
            <person name="Shinohara A."/>
            <person name="Yoshida Y."/>
            <person name="Fujiwara M."/>
            <person name="Mori M."/>
            <person name="Tomita M."/>
            <person name="Arakawa K."/>
        </authorList>
    </citation>
    <scope>NUCLEOTIDE SEQUENCE [LARGE SCALE GENOMIC DNA]</scope>
</reference>
<protein>
    <submittedName>
        <fullName evidence="2">Uncharacterized protein</fullName>
    </submittedName>
</protein>
<sequence>MVGPKRCGTPTGFETILILDIIDKNFGQGEHKIKPAGVVSPKLSRILLEKGAVSPPPAWIKKIEPIVTQVPMTIRKYLGKRLFLLALVPVLLLLPISLTALAPPRGSCGVGRAKDLWSYWSDMVSWTWSNLGPRGHETTTTTTFQYREELNKGGLQARYATDDSAAV</sequence>